<reference evidence="2" key="1">
    <citation type="submission" date="2021-02" db="EMBL/GenBank/DDBJ databases">
        <authorList>
            <person name="Dougan E. K."/>
            <person name="Rhodes N."/>
            <person name="Thang M."/>
            <person name="Chan C."/>
        </authorList>
    </citation>
    <scope>NUCLEOTIDE SEQUENCE</scope>
</reference>
<name>A0A813L3H7_POLGL</name>
<dbReference type="Proteomes" id="UP000626109">
    <property type="component" value="Unassembled WGS sequence"/>
</dbReference>
<dbReference type="AlphaFoldDB" id="A0A813L3H7"/>
<evidence type="ECO:0000256" key="1">
    <source>
        <dbReference type="SAM" id="MobiDB-lite"/>
    </source>
</evidence>
<accession>A0A813L3H7</accession>
<evidence type="ECO:0000313" key="3">
    <source>
        <dbReference type="Proteomes" id="UP000626109"/>
    </source>
</evidence>
<feature type="compositionally biased region" description="Low complexity" evidence="1">
    <location>
        <begin position="223"/>
        <end position="241"/>
    </location>
</feature>
<feature type="region of interest" description="Disordered" evidence="1">
    <location>
        <begin position="302"/>
        <end position="350"/>
    </location>
</feature>
<proteinExistence type="predicted"/>
<organism evidence="2 3">
    <name type="scientific">Polarella glacialis</name>
    <name type="common">Dinoflagellate</name>
    <dbReference type="NCBI Taxonomy" id="89957"/>
    <lineage>
        <taxon>Eukaryota</taxon>
        <taxon>Sar</taxon>
        <taxon>Alveolata</taxon>
        <taxon>Dinophyceae</taxon>
        <taxon>Suessiales</taxon>
        <taxon>Suessiaceae</taxon>
        <taxon>Polarella</taxon>
    </lineage>
</organism>
<feature type="region of interest" description="Disordered" evidence="1">
    <location>
        <begin position="151"/>
        <end position="171"/>
    </location>
</feature>
<feature type="region of interest" description="Disordered" evidence="1">
    <location>
        <begin position="1"/>
        <end position="33"/>
    </location>
</feature>
<comment type="caution">
    <text evidence="2">The sequence shown here is derived from an EMBL/GenBank/DDBJ whole genome shotgun (WGS) entry which is preliminary data.</text>
</comment>
<protein>
    <submittedName>
        <fullName evidence="2">Uncharacterized protein</fullName>
    </submittedName>
</protein>
<sequence>MRARPPHLLIDDAEQGTGVSPLSPFGGPARGTPSAVYVRSSEVLARQDAIAKITATVTGATTHFSASHAVALEAAARAAATVTAKDATAAQINATTFEAARARSGHMATSTMANETIAPITPITPIMPVVAAKSVSSPGLLWVVSSPLASYGSPSAPSRSPRSDSARHASLSSLPSSSWTLRACGQPVPEHSQQLSGATTYIPTQQLTQQQLAQQFATTTTTTTTRQQQQQRQQQQEQQQRSRTRAGRSPPLAESFLSAQSCCSESSFLSPASSDGFPLATERFFSCQNRVWFNEAETTVHPISPCGRPALGPWSQGGEGPLRRTPPPPPPSRKEQLSVPRPPPGQPTGRALLAQPGVSQSRKAAEYSALWIDPKAAAGYSLTSPATMAVRVVQVVAGGGRVAVDPETVCRLARAGPVETAAMPT</sequence>
<feature type="region of interest" description="Disordered" evidence="1">
    <location>
        <begin position="223"/>
        <end position="254"/>
    </location>
</feature>
<dbReference type="EMBL" id="CAJNNW010032650">
    <property type="protein sequence ID" value="CAE8714513.1"/>
    <property type="molecule type" value="Genomic_DNA"/>
</dbReference>
<evidence type="ECO:0000313" key="2">
    <source>
        <dbReference type="EMBL" id="CAE8714513.1"/>
    </source>
</evidence>
<gene>
    <name evidence="2" type="ORF">PGLA2088_LOCUS38040</name>
</gene>